<accession>A0A928BUL9</accession>
<dbReference type="InterPro" id="IPR059177">
    <property type="entry name" value="GH29D-like_dom"/>
</dbReference>
<reference evidence="3" key="1">
    <citation type="submission" date="2019-04" db="EMBL/GenBank/DDBJ databases">
        <title>Evolution of Biomass-Degrading Anaerobic Consortia Revealed by Metagenomics.</title>
        <authorList>
            <person name="Peng X."/>
        </authorList>
    </citation>
    <scope>NUCLEOTIDE SEQUENCE</scope>
    <source>
        <strain evidence="3">SIG141</strain>
    </source>
</reference>
<protein>
    <recommendedName>
        <fullName evidence="2">GH29D-like beta-sandwich domain-containing protein</fullName>
    </recommendedName>
</protein>
<comment type="caution">
    <text evidence="3">The sequence shown here is derived from an EMBL/GenBank/DDBJ whole genome shotgun (WGS) entry which is preliminary data.</text>
</comment>
<dbReference type="Pfam" id="PF13290">
    <property type="entry name" value="CHB_HEX_C_1"/>
    <property type="match status" value="1"/>
</dbReference>
<feature type="chain" id="PRO_5038101211" description="GH29D-like beta-sandwich domain-containing protein" evidence="1">
    <location>
        <begin position="20"/>
        <end position="819"/>
    </location>
</feature>
<feature type="domain" description="GH29D-like beta-sandwich" evidence="2">
    <location>
        <begin position="186"/>
        <end position="238"/>
    </location>
</feature>
<feature type="signal peptide" evidence="1">
    <location>
        <begin position="1"/>
        <end position="19"/>
    </location>
</feature>
<keyword evidence="1" id="KW-0732">Signal</keyword>
<name>A0A928BUL9_XYLRU</name>
<sequence length="819" mass="93361">MKKLTIIISLLLGWQTSRAQLVINEFMQSNIDCVMDDLNEFPDSWVELYNAGDSDINLESYKLGTKEDGSDAWQLPYKEVGAKKYILVYCDKESISLHTPFRLESGKGCEIYLFKGSNIIDKVKDLKKQPSPNIAYGRKTDGADEWGYQVTPTPNAANSGEICSRDHILGEPVFSEQSKVLYGNKPINLTISLPEGSPEGAEIRYTTDGTEPTKTSTKYTKEIAISSSIVIRAKLFCDGWLSPVSSVQSYIYHYRYPTIPIISIVTNDKYLNDSKIGIFANNQSHEKSKQKDWRRPINFELFDAEGEPSQLNQLCETRITGAYSREASRKSMGIYCNKRFGKKNLDYEFFPDQCPGLTNYKSIVLRNAGNDRDYIYMRDAVCQRVMAENGDIDWQAWRPSVVYINGKYWGILNIRERANENNIITHYDGLEDIDLLENEELKEGTTDNYNIFRAFYTAHGHTLAEYAELMDWEEYIRITTMNHYFNNLDYPGNNNVIWRPRAEGGKWRWIAKDLDYSMGLYNPNAGESGGYDHKIIEQWYNPTDWNLHKGANFSITSTSTRLFRRLMEDEDFKREYIDRFCIYMGDFLNEKRIREIWDPMYNKIKDEWSKHKSAAGVWSNYDSELGSARWWVSLRTAEMYKQLSSFFELGSTITMTINKDNNSVAAEAGVIFNNVKLTRNTFDGKFFADRKVTLEGIAPEGKVVTGWNVKTISTSGTVTETKVDGSRYEFVTPACSSIVINAILANASGINNVAEAQWTWQKNGSQLIVTGVSVGTKIQLFDLRGMPVYSSISDGTTIAIPLNSHTIHVLKVGSEVIKL</sequence>
<evidence type="ECO:0000259" key="2">
    <source>
        <dbReference type="Pfam" id="PF13290"/>
    </source>
</evidence>
<organism evidence="3 4">
    <name type="scientific">Xylanibacter ruminicola</name>
    <name type="common">Prevotella ruminicola</name>
    <dbReference type="NCBI Taxonomy" id="839"/>
    <lineage>
        <taxon>Bacteria</taxon>
        <taxon>Pseudomonadati</taxon>
        <taxon>Bacteroidota</taxon>
        <taxon>Bacteroidia</taxon>
        <taxon>Bacteroidales</taxon>
        <taxon>Prevotellaceae</taxon>
        <taxon>Xylanibacter</taxon>
    </lineage>
</organism>
<evidence type="ECO:0000313" key="3">
    <source>
        <dbReference type="EMBL" id="MBE6267282.1"/>
    </source>
</evidence>
<dbReference type="AlphaFoldDB" id="A0A928BUL9"/>
<gene>
    <name evidence="3" type="ORF">E7102_12610</name>
</gene>
<dbReference type="Proteomes" id="UP000763088">
    <property type="component" value="Unassembled WGS sequence"/>
</dbReference>
<proteinExistence type="predicted"/>
<dbReference type="InterPro" id="IPR036415">
    <property type="entry name" value="Lamin_tail_dom_sf"/>
</dbReference>
<dbReference type="EMBL" id="SUYD01000019">
    <property type="protein sequence ID" value="MBE6267282.1"/>
    <property type="molecule type" value="Genomic_DNA"/>
</dbReference>
<evidence type="ECO:0000313" key="4">
    <source>
        <dbReference type="Proteomes" id="UP000763088"/>
    </source>
</evidence>
<dbReference type="Pfam" id="PF08757">
    <property type="entry name" value="CotH"/>
    <property type="match status" value="1"/>
</dbReference>
<dbReference type="InterPro" id="IPR014867">
    <property type="entry name" value="Spore_coat_CotH_CotH2/3/7"/>
</dbReference>
<dbReference type="SUPFAM" id="SSF74853">
    <property type="entry name" value="Lamin A/C globular tail domain"/>
    <property type="match status" value="1"/>
</dbReference>
<evidence type="ECO:0000256" key="1">
    <source>
        <dbReference type="SAM" id="SignalP"/>
    </source>
</evidence>